<evidence type="ECO:0008006" key="4">
    <source>
        <dbReference type="Google" id="ProtNLM"/>
    </source>
</evidence>
<dbReference type="AlphaFoldDB" id="A2FEB1"/>
<evidence type="ECO:0000256" key="1">
    <source>
        <dbReference type="SAM" id="Coils"/>
    </source>
</evidence>
<reference evidence="2" key="2">
    <citation type="journal article" date="2007" name="Science">
        <title>Draft genome sequence of the sexually transmitted pathogen Trichomonas vaginalis.</title>
        <authorList>
            <person name="Carlton J.M."/>
            <person name="Hirt R.P."/>
            <person name="Silva J.C."/>
            <person name="Delcher A.L."/>
            <person name="Schatz M."/>
            <person name="Zhao Q."/>
            <person name="Wortman J.R."/>
            <person name="Bidwell S.L."/>
            <person name="Alsmark U.C.M."/>
            <person name="Besteiro S."/>
            <person name="Sicheritz-Ponten T."/>
            <person name="Noel C.J."/>
            <person name="Dacks J.B."/>
            <person name="Foster P.G."/>
            <person name="Simillion C."/>
            <person name="Van de Peer Y."/>
            <person name="Miranda-Saavedra D."/>
            <person name="Barton G.J."/>
            <person name="Westrop G.D."/>
            <person name="Mueller S."/>
            <person name="Dessi D."/>
            <person name="Fiori P.L."/>
            <person name="Ren Q."/>
            <person name="Paulsen I."/>
            <person name="Zhang H."/>
            <person name="Bastida-Corcuera F.D."/>
            <person name="Simoes-Barbosa A."/>
            <person name="Brown M.T."/>
            <person name="Hayes R.D."/>
            <person name="Mukherjee M."/>
            <person name="Okumura C.Y."/>
            <person name="Schneider R."/>
            <person name="Smith A.J."/>
            <person name="Vanacova S."/>
            <person name="Villalvazo M."/>
            <person name="Haas B.J."/>
            <person name="Pertea M."/>
            <person name="Feldblyum T.V."/>
            <person name="Utterback T.R."/>
            <person name="Shu C.L."/>
            <person name="Osoegawa K."/>
            <person name="de Jong P.J."/>
            <person name="Hrdy I."/>
            <person name="Horvathova L."/>
            <person name="Zubacova Z."/>
            <person name="Dolezal P."/>
            <person name="Malik S.B."/>
            <person name="Logsdon J.M. Jr."/>
            <person name="Henze K."/>
            <person name="Gupta A."/>
            <person name="Wang C.C."/>
            <person name="Dunne R.L."/>
            <person name="Upcroft J.A."/>
            <person name="Upcroft P."/>
            <person name="White O."/>
            <person name="Salzberg S.L."/>
            <person name="Tang P."/>
            <person name="Chiu C.-H."/>
            <person name="Lee Y.-S."/>
            <person name="Embley T.M."/>
            <person name="Coombs G.H."/>
            <person name="Mottram J.C."/>
            <person name="Tachezy J."/>
            <person name="Fraser-Liggett C.M."/>
            <person name="Johnson P.J."/>
        </authorList>
    </citation>
    <scope>NUCLEOTIDE SEQUENCE [LARGE SCALE GENOMIC DNA]</scope>
    <source>
        <strain evidence="2">G3</strain>
    </source>
</reference>
<organism evidence="2 3">
    <name type="scientific">Trichomonas vaginalis (strain ATCC PRA-98 / G3)</name>
    <dbReference type="NCBI Taxonomy" id="412133"/>
    <lineage>
        <taxon>Eukaryota</taxon>
        <taxon>Metamonada</taxon>
        <taxon>Parabasalia</taxon>
        <taxon>Trichomonadida</taxon>
        <taxon>Trichomonadidae</taxon>
        <taxon>Trichomonas</taxon>
    </lineage>
</organism>
<dbReference type="VEuPathDB" id="TrichDB:TVAGG3_0545780"/>
<protein>
    <recommendedName>
        <fullName evidence="4">Biogenesis of lysosome-related organelles complex 1 subunit 7</fullName>
    </recommendedName>
</protein>
<keyword evidence="3" id="KW-1185">Reference proteome</keyword>
<name>A2FEB1_TRIV3</name>
<keyword evidence="1" id="KW-0175">Coiled coil</keyword>
<reference evidence="2" key="1">
    <citation type="submission" date="2006-10" db="EMBL/GenBank/DDBJ databases">
        <authorList>
            <person name="Amadeo P."/>
            <person name="Zhao Q."/>
            <person name="Wortman J."/>
            <person name="Fraser-Liggett C."/>
            <person name="Carlton J."/>
        </authorList>
    </citation>
    <scope>NUCLEOTIDE SEQUENCE</scope>
    <source>
        <strain evidence="2">G3</strain>
    </source>
</reference>
<dbReference type="RefSeq" id="XP_001309681.1">
    <property type="nucleotide sequence ID" value="XM_001309680.1"/>
</dbReference>
<accession>A2FEB1</accession>
<proteinExistence type="predicted"/>
<dbReference type="VEuPathDB" id="TrichDB:TVAG_288510"/>
<sequence>MSVISKELDEDQIEIQANSVRSAISELVNMCVYSLNEAFASQDKIRKNITNLEQLLNSITHMPDAPNFQSGIENINRLKARVGELQKRIHALDARFSDLEKNIVQ</sequence>
<dbReference type="KEGG" id="tva:75660248"/>
<dbReference type="InParanoid" id="A2FEB1"/>
<feature type="coiled-coil region" evidence="1">
    <location>
        <begin position="75"/>
        <end position="102"/>
    </location>
</feature>
<evidence type="ECO:0000313" key="3">
    <source>
        <dbReference type="Proteomes" id="UP000001542"/>
    </source>
</evidence>
<gene>
    <name evidence="2" type="ORF">TVAG_288510</name>
</gene>
<dbReference type="EMBL" id="DS113745">
    <property type="protein sequence ID" value="EAX96751.1"/>
    <property type="molecule type" value="Genomic_DNA"/>
</dbReference>
<dbReference type="SMR" id="A2FEB1"/>
<evidence type="ECO:0000313" key="2">
    <source>
        <dbReference type="EMBL" id="EAX96751.1"/>
    </source>
</evidence>
<dbReference type="Proteomes" id="UP000001542">
    <property type="component" value="Unassembled WGS sequence"/>
</dbReference>